<dbReference type="InterPro" id="IPR030381">
    <property type="entry name" value="G_DYNAMIN_dom"/>
</dbReference>
<organism evidence="2 3">
    <name type="scientific">Monosporascus ibericus</name>
    <dbReference type="NCBI Taxonomy" id="155417"/>
    <lineage>
        <taxon>Eukaryota</taxon>
        <taxon>Fungi</taxon>
        <taxon>Dikarya</taxon>
        <taxon>Ascomycota</taxon>
        <taxon>Pezizomycotina</taxon>
        <taxon>Sordariomycetes</taxon>
        <taxon>Xylariomycetidae</taxon>
        <taxon>Xylariales</taxon>
        <taxon>Xylariales incertae sedis</taxon>
        <taxon>Monosporascus</taxon>
    </lineage>
</organism>
<dbReference type="SMART" id="SM00053">
    <property type="entry name" value="DYNc"/>
    <property type="match status" value="1"/>
</dbReference>
<dbReference type="GO" id="GO:0003924">
    <property type="term" value="F:GTPase activity"/>
    <property type="evidence" value="ECO:0007669"/>
    <property type="project" value="InterPro"/>
</dbReference>
<dbReference type="GO" id="GO:0006897">
    <property type="term" value="P:endocytosis"/>
    <property type="evidence" value="ECO:0007669"/>
    <property type="project" value="TreeGrafter"/>
</dbReference>
<dbReference type="InterPro" id="IPR022812">
    <property type="entry name" value="Dynamin"/>
</dbReference>
<dbReference type="GO" id="GO:0005739">
    <property type="term" value="C:mitochondrion"/>
    <property type="evidence" value="ECO:0007669"/>
    <property type="project" value="TreeGrafter"/>
</dbReference>
<dbReference type="Pfam" id="PF00350">
    <property type="entry name" value="Dynamin_N"/>
    <property type="match status" value="1"/>
</dbReference>
<name>A0A4Q4T032_9PEZI</name>
<evidence type="ECO:0000313" key="2">
    <source>
        <dbReference type="EMBL" id="RYO88159.1"/>
    </source>
</evidence>
<comment type="caution">
    <text evidence="2">The sequence shown here is derived from an EMBL/GenBank/DDBJ whole genome shotgun (WGS) entry which is preliminary data.</text>
</comment>
<reference evidence="2 3" key="1">
    <citation type="submission" date="2018-06" db="EMBL/GenBank/DDBJ databases">
        <title>Complete Genomes of Monosporascus.</title>
        <authorList>
            <person name="Robinson A.J."/>
            <person name="Natvig D.O."/>
        </authorList>
    </citation>
    <scope>NUCLEOTIDE SEQUENCE [LARGE SCALE GENOMIC DNA]</scope>
    <source>
        <strain evidence="2 3">CBS 110550</strain>
    </source>
</reference>
<dbReference type="GO" id="GO:0048312">
    <property type="term" value="P:intracellular distribution of mitochondria"/>
    <property type="evidence" value="ECO:0007669"/>
    <property type="project" value="TreeGrafter"/>
</dbReference>
<accession>A0A4Q4T032</accession>
<proteinExistence type="predicted"/>
<dbReference type="PRINTS" id="PR00195">
    <property type="entry name" value="DYNAMIN"/>
</dbReference>
<dbReference type="Proteomes" id="UP000293360">
    <property type="component" value="Unassembled WGS sequence"/>
</dbReference>
<dbReference type="CDD" id="cd08771">
    <property type="entry name" value="DLP_1"/>
    <property type="match status" value="1"/>
</dbReference>
<dbReference type="InterPro" id="IPR001401">
    <property type="entry name" value="Dynamin_GTPase"/>
</dbReference>
<protein>
    <recommendedName>
        <fullName evidence="1">Dynamin-type G domain-containing protein</fullName>
    </recommendedName>
</protein>
<dbReference type="GO" id="GO:0005874">
    <property type="term" value="C:microtubule"/>
    <property type="evidence" value="ECO:0007669"/>
    <property type="project" value="TreeGrafter"/>
</dbReference>
<dbReference type="GO" id="GO:0016559">
    <property type="term" value="P:peroxisome fission"/>
    <property type="evidence" value="ECO:0007669"/>
    <property type="project" value="TreeGrafter"/>
</dbReference>
<gene>
    <name evidence="2" type="ORF">DL764_008764</name>
</gene>
<dbReference type="GO" id="GO:0008017">
    <property type="term" value="F:microtubule binding"/>
    <property type="evidence" value="ECO:0007669"/>
    <property type="project" value="TreeGrafter"/>
</dbReference>
<dbReference type="GO" id="GO:0005525">
    <property type="term" value="F:GTP binding"/>
    <property type="evidence" value="ECO:0007669"/>
    <property type="project" value="InterPro"/>
</dbReference>
<dbReference type="PROSITE" id="PS51718">
    <property type="entry name" value="G_DYNAMIN_2"/>
    <property type="match status" value="1"/>
</dbReference>
<dbReference type="GO" id="GO:0000266">
    <property type="term" value="P:mitochondrial fission"/>
    <property type="evidence" value="ECO:0007669"/>
    <property type="project" value="TreeGrafter"/>
</dbReference>
<feature type="domain" description="Dynamin-type G" evidence="1">
    <location>
        <begin position="31"/>
        <end position="308"/>
    </location>
</feature>
<sequence>MGDLYTALQSTDGRDVLDIVDSLRSQGISQYVDLPQIVVCGDQSSGKSSVPEAISGISFPTKDALCTRFAAELVLRRSATQHEQPLKVSIIPGKDRSEDERVAMEKFAIDWQDLDLGTIIDRAMITMGLAGSDKVFCSDILRVEYSSPEQPHLTLVDLPGLFMAGNKDQSVEDAKLVETLVLSYIEQPRSIILAVVSVKSEFTLQQITQRAREVDPEGNRTLGLITKPDTLDVGSESEQAYFELARNIDVHFRLGWHVVRNRDFSIRHATNAERDAAEKSFFSRGVWVALDPNQLGVDALRIRLSKTL</sequence>
<keyword evidence="3" id="KW-1185">Reference proteome</keyword>
<evidence type="ECO:0000259" key="1">
    <source>
        <dbReference type="PROSITE" id="PS51718"/>
    </source>
</evidence>
<dbReference type="PANTHER" id="PTHR11566">
    <property type="entry name" value="DYNAMIN"/>
    <property type="match status" value="1"/>
</dbReference>
<dbReference type="InterPro" id="IPR027417">
    <property type="entry name" value="P-loop_NTPase"/>
</dbReference>
<dbReference type="Gene3D" id="3.40.50.300">
    <property type="entry name" value="P-loop containing nucleotide triphosphate hydrolases"/>
    <property type="match status" value="1"/>
</dbReference>
<dbReference type="SUPFAM" id="SSF52540">
    <property type="entry name" value="P-loop containing nucleoside triphosphate hydrolases"/>
    <property type="match status" value="1"/>
</dbReference>
<dbReference type="EMBL" id="QJNU01000728">
    <property type="protein sequence ID" value="RYO88159.1"/>
    <property type="molecule type" value="Genomic_DNA"/>
</dbReference>
<evidence type="ECO:0000313" key="3">
    <source>
        <dbReference type="Proteomes" id="UP000293360"/>
    </source>
</evidence>
<dbReference type="AlphaFoldDB" id="A0A4Q4T032"/>
<dbReference type="GO" id="GO:0016020">
    <property type="term" value="C:membrane"/>
    <property type="evidence" value="ECO:0007669"/>
    <property type="project" value="TreeGrafter"/>
</dbReference>
<dbReference type="OrthoDB" id="415706at2759"/>
<dbReference type="InterPro" id="IPR045063">
    <property type="entry name" value="Dynamin_N"/>
</dbReference>
<dbReference type="STRING" id="155417.A0A4Q4T032"/>
<dbReference type="PANTHER" id="PTHR11566:SF21">
    <property type="entry name" value="DYNAMIN RELATED PROTEIN 1, ISOFORM A"/>
    <property type="match status" value="1"/>
</dbReference>